<evidence type="ECO:0000313" key="11">
    <source>
        <dbReference type="Proteomes" id="UP001148313"/>
    </source>
</evidence>
<keyword evidence="6 9" id="KW-0472">Membrane</keyword>
<evidence type="ECO:0000256" key="4">
    <source>
        <dbReference type="ARBA" id="ARBA00022692"/>
    </source>
</evidence>
<dbReference type="Proteomes" id="UP001148313">
    <property type="component" value="Unassembled WGS sequence"/>
</dbReference>
<sequence length="146" mass="15841">MRRLPRPAPKPRGENTIALINIVFLMLIFFLIAGTLAPPMDGDVELIRAADARSVEPPRALFVTEQGVLKYEGEEVTPQAYLDKKRSENTGTQQPVTDIAADTPVGPEVKLAADGRLPATRLIEVIDELKTAGAGKIAVITERKAK</sequence>
<evidence type="ECO:0000256" key="2">
    <source>
        <dbReference type="ARBA" id="ARBA00005811"/>
    </source>
</evidence>
<evidence type="ECO:0000256" key="6">
    <source>
        <dbReference type="ARBA" id="ARBA00023136"/>
    </source>
</evidence>
<evidence type="ECO:0000256" key="7">
    <source>
        <dbReference type="RuleBase" id="RU003879"/>
    </source>
</evidence>
<keyword evidence="3" id="KW-1003">Cell membrane</keyword>
<evidence type="ECO:0000313" key="10">
    <source>
        <dbReference type="EMBL" id="MDA4846036.1"/>
    </source>
</evidence>
<dbReference type="PANTHER" id="PTHR30558">
    <property type="entry name" value="EXBD MEMBRANE COMPONENT OF PMF-DRIVEN MACROMOLECULE IMPORT SYSTEM"/>
    <property type="match status" value="1"/>
</dbReference>
<feature type="region of interest" description="Disordered" evidence="8">
    <location>
        <begin position="79"/>
        <end position="103"/>
    </location>
</feature>
<keyword evidence="11" id="KW-1185">Reference proteome</keyword>
<dbReference type="InterPro" id="IPR003400">
    <property type="entry name" value="ExbD"/>
</dbReference>
<gene>
    <name evidence="10" type="ORF">OOZ53_11795</name>
</gene>
<feature type="transmembrane region" description="Helical" evidence="9">
    <location>
        <begin position="16"/>
        <end position="37"/>
    </location>
</feature>
<comment type="subcellular location">
    <subcellularLocation>
        <location evidence="1">Cell membrane</location>
        <topology evidence="1">Single-pass membrane protein</topology>
    </subcellularLocation>
    <subcellularLocation>
        <location evidence="7">Cell membrane</location>
        <topology evidence="7">Single-pass type II membrane protein</topology>
    </subcellularLocation>
</comment>
<dbReference type="EMBL" id="JAPJZH010000006">
    <property type="protein sequence ID" value="MDA4846036.1"/>
    <property type="molecule type" value="Genomic_DNA"/>
</dbReference>
<proteinExistence type="inferred from homology"/>
<evidence type="ECO:0000256" key="5">
    <source>
        <dbReference type="ARBA" id="ARBA00022989"/>
    </source>
</evidence>
<evidence type="ECO:0000256" key="3">
    <source>
        <dbReference type="ARBA" id="ARBA00022475"/>
    </source>
</evidence>
<comment type="caution">
    <text evidence="10">The sequence shown here is derived from an EMBL/GenBank/DDBJ whole genome shotgun (WGS) entry which is preliminary data.</text>
</comment>
<name>A0ABT4VMU2_9HYPH</name>
<evidence type="ECO:0000256" key="8">
    <source>
        <dbReference type="SAM" id="MobiDB-lite"/>
    </source>
</evidence>
<keyword evidence="4 7" id="KW-0812">Transmembrane</keyword>
<keyword evidence="7" id="KW-0813">Transport</keyword>
<protein>
    <submittedName>
        <fullName evidence="10">Biopolymer transporter ExbD</fullName>
    </submittedName>
</protein>
<reference evidence="10" key="1">
    <citation type="submission" date="2022-11" db="EMBL/GenBank/DDBJ databases">
        <title>Hoeflea poritis sp. nov., isolated from scleractinian coral Porites lutea.</title>
        <authorList>
            <person name="Zhang G."/>
            <person name="Wei Q."/>
            <person name="Cai L."/>
        </authorList>
    </citation>
    <scope>NUCLEOTIDE SEQUENCE</scope>
    <source>
        <strain evidence="10">E7-10</strain>
    </source>
</reference>
<dbReference type="Pfam" id="PF02472">
    <property type="entry name" value="ExbD"/>
    <property type="match status" value="1"/>
</dbReference>
<evidence type="ECO:0000256" key="1">
    <source>
        <dbReference type="ARBA" id="ARBA00004162"/>
    </source>
</evidence>
<keyword evidence="7" id="KW-0653">Protein transport</keyword>
<accession>A0ABT4VMU2</accession>
<organism evidence="10 11">
    <name type="scientific">Hoeflea poritis</name>
    <dbReference type="NCBI Taxonomy" id="2993659"/>
    <lineage>
        <taxon>Bacteria</taxon>
        <taxon>Pseudomonadati</taxon>
        <taxon>Pseudomonadota</taxon>
        <taxon>Alphaproteobacteria</taxon>
        <taxon>Hyphomicrobiales</taxon>
        <taxon>Rhizobiaceae</taxon>
        <taxon>Hoeflea</taxon>
    </lineage>
</organism>
<comment type="similarity">
    <text evidence="2 7">Belongs to the ExbD/TolR family.</text>
</comment>
<evidence type="ECO:0000256" key="9">
    <source>
        <dbReference type="SAM" id="Phobius"/>
    </source>
</evidence>
<dbReference type="RefSeq" id="WP_271089755.1">
    <property type="nucleotide sequence ID" value="NZ_JAPJZH010000006.1"/>
</dbReference>
<keyword evidence="5 9" id="KW-1133">Transmembrane helix</keyword>